<sequence>MILKKRTSLSTLRKKKILILISTIILVLGLTYACTNKQETNHSTAHHSKLHHIPLIAGHDDEKGRESVVNLEPSEPAQEDVHHKDHFNSMTQLFKHTKKGVDWKKEVRKVGSNVLVIAPHGGNIEAGTTELTKLIANDNHYDYYSFTVLRKKHAEDLHVTSAHYNDPTLLNMVKSKDFTVSIHGAKGNQPVIYLGGLDTPLKEAIKKQLVKHHFVVKIAPSYLGGDLKENFVNENIKGKGVQLELTTALRKSLFVNEKLSPNSRNKRSNWSPVMYRFSDAIDKAVQQVDDSGEDR</sequence>
<evidence type="ECO:0000313" key="1">
    <source>
        <dbReference type="EMBL" id="BBD91407.1"/>
    </source>
</evidence>
<dbReference type="EMBL" id="AP018586">
    <property type="protein sequence ID" value="BBD91407.1"/>
    <property type="molecule type" value="Genomic_DNA"/>
</dbReference>
<dbReference type="InterPro" id="IPR038128">
    <property type="entry name" value="Gamma_PGA_hydro_sf"/>
</dbReference>
<dbReference type="Proteomes" id="UP000274772">
    <property type="component" value="Chromosome"/>
</dbReference>
<organism evidence="1 2">
    <name type="scientific">Staphylococcus caprae</name>
    <dbReference type="NCBI Taxonomy" id="29380"/>
    <lineage>
        <taxon>Bacteria</taxon>
        <taxon>Bacillati</taxon>
        <taxon>Bacillota</taxon>
        <taxon>Bacilli</taxon>
        <taxon>Bacillales</taxon>
        <taxon>Staphylococcaceae</taxon>
        <taxon>Staphylococcus</taxon>
    </lineage>
</organism>
<reference evidence="1 2" key="1">
    <citation type="submission" date="2018-05" db="EMBL/GenBank/DDBJ databases">
        <title>Complete genome sequencing of three human clinical isolates of Staphylococcus caprae reveals virulence factors similar to those of S. epidermidis and S. capitis.</title>
        <authorList>
            <person name="Watanabe S."/>
            <person name="Cui L."/>
        </authorList>
    </citation>
    <scope>NUCLEOTIDE SEQUENCE [LARGE SCALE GENOMIC DNA]</scope>
    <source>
        <strain evidence="1 2">JMUB590</strain>
    </source>
</reference>
<evidence type="ECO:0008006" key="3">
    <source>
        <dbReference type="Google" id="ProtNLM"/>
    </source>
</evidence>
<dbReference type="PROSITE" id="PS51257">
    <property type="entry name" value="PROKAR_LIPOPROTEIN"/>
    <property type="match status" value="1"/>
</dbReference>
<evidence type="ECO:0000313" key="2">
    <source>
        <dbReference type="Proteomes" id="UP000274772"/>
    </source>
</evidence>
<name>A0ABM7FRZ1_9STAP</name>
<gene>
    <name evidence="1" type="ORF">JMUB590_0297</name>
</gene>
<dbReference type="Pfam" id="PF05908">
    <property type="entry name" value="Gamma_PGA_hydro"/>
    <property type="match status" value="1"/>
</dbReference>
<accession>A0ABM7FRZ1</accession>
<dbReference type="Gene3D" id="3.40.630.100">
    <property type="entry name" value="Poly-gamma-glutamate hydrolase, zinc-binding motif"/>
    <property type="match status" value="1"/>
</dbReference>
<dbReference type="InterPro" id="IPR008585">
    <property type="entry name" value="Gamma_PGA_hydro"/>
</dbReference>
<dbReference type="RefSeq" id="WP_002444592.1">
    <property type="nucleotide sequence ID" value="NZ_JBJURG010000002.1"/>
</dbReference>
<keyword evidence="2" id="KW-1185">Reference proteome</keyword>
<proteinExistence type="predicted"/>
<protein>
    <recommendedName>
        <fullName evidence="3">Phage-related replication protein</fullName>
    </recommendedName>
</protein>